<dbReference type="PANTHER" id="PTHR44757:SF2">
    <property type="entry name" value="BIOFILM ARCHITECTURE MAINTENANCE PROTEIN MBAA"/>
    <property type="match status" value="1"/>
</dbReference>
<dbReference type="AlphaFoldDB" id="A0A5N1J5I0"/>
<sequence>MEKVKDPVRMPEIYRRIRFFSQVFGILVMCSGVLVLFGWVTGIEFLKRVRPQAVAMNPVTAICFIAAGWGLYLVQVNRLPKWIKTVRWLAGFIFFIGALKLFSLFTNLPLPFDQILFEDQLWERTSRANNVIAPNTALNLLLVALSLWFIDYETPRGRRPGQYFSIVLSLLALVSLYGHVYQITALFRVATYLPMAFHTAMAFLLLGAGFLFSRPDKGILSIIIGENSGQVIFLRFLALLLPLIFGWFRLQGETAGLYDKEFGTALFAVLTYAIAMFLLGRQSFLQHKIRQTRKMAMDAIKENERRLQAILDHSGTLISLKNPEGRYTLVNNQFEKAFGISEGHALGKTDAELFPKEIVKELHEYNRKVLEFRKSQSFEEKYPHKDGVHTYVTVKFPLFDQDEEIYALGAVSTDITKRKQLEVELRRSHQRLFAILDNIGEGVMVADSEGNIILFNKRAEEILGTGAVMVPWEDWSKTYGFFQADGTTYFSAEEFPLYKAIHGDAADSVEIYIRNDKFGESGKWIAFTGRPVFNDEAEIIAGVVVFRDISIRKNLEGLFQENQRRLRAILSSIGEGVIIMSREEEILLFNKKAEEILGYGPKSIPVNEWPEYYGIYEVETEKLFPAEELPLARALRGLNSEEVEVLIRNKYNPEGKRIFLNGKPIRDNEGEITGGIIDLKDITEQRKLEEYLHEIQDQFMELLHSTGRR</sequence>
<reference evidence="4 5" key="1">
    <citation type="submission" date="2019-09" db="EMBL/GenBank/DDBJ databases">
        <title>Genome sequence of Adhaeribacter sp. M2.</title>
        <authorList>
            <person name="Srinivasan S."/>
        </authorList>
    </citation>
    <scope>NUCLEOTIDE SEQUENCE [LARGE SCALE GENOMIC DNA]</scope>
    <source>
        <strain evidence="4 5">M2</strain>
    </source>
</reference>
<proteinExistence type="predicted"/>
<dbReference type="SMART" id="SM00091">
    <property type="entry name" value="PAS"/>
    <property type="match status" value="3"/>
</dbReference>
<feature type="domain" description="PAS" evidence="2">
    <location>
        <begin position="303"/>
        <end position="373"/>
    </location>
</feature>
<evidence type="ECO:0000259" key="2">
    <source>
        <dbReference type="PROSITE" id="PS50112"/>
    </source>
</evidence>
<dbReference type="PROSITE" id="PS50112">
    <property type="entry name" value="PAS"/>
    <property type="match status" value="3"/>
</dbReference>
<accession>A0A5N1J5I0</accession>
<dbReference type="NCBIfam" id="TIGR00229">
    <property type="entry name" value="sensory_box"/>
    <property type="match status" value="3"/>
</dbReference>
<dbReference type="InterPro" id="IPR052155">
    <property type="entry name" value="Biofilm_reg_signaling"/>
</dbReference>
<feature type="transmembrane region" description="Helical" evidence="1">
    <location>
        <begin position="53"/>
        <end position="74"/>
    </location>
</feature>
<feature type="domain" description="PAS" evidence="2">
    <location>
        <begin position="428"/>
        <end position="464"/>
    </location>
</feature>
<evidence type="ECO:0000259" key="3">
    <source>
        <dbReference type="PROSITE" id="PS50113"/>
    </source>
</evidence>
<feature type="transmembrane region" description="Helical" evidence="1">
    <location>
        <begin position="192"/>
        <end position="212"/>
    </location>
</feature>
<gene>
    <name evidence="4" type="ORF">F0P94_03540</name>
</gene>
<dbReference type="Pfam" id="PF13188">
    <property type="entry name" value="PAS_8"/>
    <property type="match status" value="1"/>
</dbReference>
<feature type="transmembrane region" description="Helical" evidence="1">
    <location>
        <begin position="162"/>
        <end position="180"/>
    </location>
</feature>
<organism evidence="4 5">
    <name type="scientific">Adhaeribacter soli</name>
    <dbReference type="NCBI Taxonomy" id="2607655"/>
    <lineage>
        <taxon>Bacteria</taxon>
        <taxon>Pseudomonadati</taxon>
        <taxon>Bacteroidota</taxon>
        <taxon>Cytophagia</taxon>
        <taxon>Cytophagales</taxon>
        <taxon>Hymenobacteraceae</taxon>
        <taxon>Adhaeribacter</taxon>
    </lineage>
</organism>
<dbReference type="Pfam" id="PF13426">
    <property type="entry name" value="PAS_9"/>
    <property type="match status" value="1"/>
</dbReference>
<dbReference type="Proteomes" id="UP000326570">
    <property type="component" value="Unassembled WGS sequence"/>
</dbReference>
<dbReference type="EMBL" id="VTWT01000001">
    <property type="protein sequence ID" value="KAA9346166.1"/>
    <property type="molecule type" value="Genomic_DNA"/>
</dbReference>
<dbReference type="SUPFAM" id="SSF55785">
    <property type="entry name" value="PYP-like sensor domain (PAS domain)"/>
    <property type="match status" value="3"/>
</dbReference>
<evidence type="ECO:0000256" key="1">
    <source>
        <dbReference type="SAM" id="Phobius"/>
    </source>
</evidence>
<comment type="caution">
    <text evidence="4">The sequence shown here is derived from an EMBL/GenBank/DDBJ whole genome shotgun (WGS) entry which is preliminary data.</text>
</comment>
<feature type="domain" description="PAS" evidence="2">
    <location>
        <begin position="562"/>
        <end position="604"/>
    </location>
</feature>
<feature type="transmembrane region" description="Helical" evidence="1">
    <location>
        <begin position="232"/>
        <end position="250"/>
    </location>
</feature>
<name>A0A5N1J5I0_9BACT</name>
<feature type="transmembrane region" description="Helical" evidence="1">
    <location>
        <begin position="132"/>
        <end position="150"/>
    </location>
</feature>
<feature type="transmembrane region" description="Helical" evidence="1">
    <location>
        <begin position="86"/>
        <end position="112"/>
    </location>
</feature>
<evidence type="ECO:0000313" key="4">
    <source>
        <dbReference type="EMBL" id="KAA9346166.1"/>
    </source>
</evidence>
<feature type="domain" description="PAC" evidence="3">
    <location>
        <begin position="507"/>
        <end position="561"/>
    </location>
</feature>
<keyword evidence="1" id="KW-1133">Transmembrane helix</keyword>
<dbReference type="InterPro" id="IPR000700">
    <property type="entry name" value="PAS-assoc_C"/>
</dbReference>
<dbReference type="SMART" id="SM00086">
    <property type="entry name" value="PAC"/>
    <property type="match status" value="3"/>
</dbReference>
<feature type="transmembrane region" description="Helical" evidence="1">
    <location>
        <begin position="262"/>
        <end position="280"/>
    </location>
</feature>
<dbReference type="InterPro" id="IPR000014">
    <property type="entry name" value="PAS"/>
</dbReference>
<dbReference type="PANTHER" id="PTHR44757">
    <property type="entry name" value="DIGUANYLATE CYCLASE DGCP"/>
    <property type="match status" value="1"/>
</dbReference>
<dbReference type="InterPro" id="IPR001610">
    <property type="entry name" value="PAC"/>
</dbReference>
<keyword evidence="5" id="KW-1185">Reference proteome</keyword>
<keyword evidence="1" id="KW-0472">Membrane</keyword>
<dbReference type="InterPro" id="IPR035965">
    <property type="entry name" value="PAS-like_dom_sf"/>
</dbReference>
<dbReference type="Pfam" id="PF08448">
    <property type="entry name" value="PAS_4"/>
    <property type="match status" value="1"/>
</dbReference>
<keyword evidence="1" id="KW-0812">Transmembrane</keyword>
<feature type="domain" description="PAC" evidence="3">
    <location>
        <begin position="376"/>
        <end position="427"/>
    </location>
</feature>
<dbReference type="InterPro" id="IPR013656">
    <property type="entry name" value="PAS_4"/>
</dbReference>
<protein>
    <submittedName>
        <fullName evidence="4">PAS domain S-box protein</fullName>
    </submittedName>
</protein>
<dbReference type="Gene3D" id="3.30.450.20">
    <property type="entry name" value="PAS domain"/>
    <property type="match status" value="3"/>
</dbReference>
<feature type="transmembrane region" description="Helical" evidence="1">
    <location>
        <begin position="20"/>
        <end position="41"/>
    </location>
</feature>
<evidence type="ECO:0000313" key="5">
    <source>
        <dbReference type="Proteomes" id="UP000326570"/>
    </source>
</evidence>
<dbReference type="CDD" id="cd00130">
    <property type="entry name" value="PAS"/>
    <property type="match status" value="3"/>
</dbReference>
<dbReference type="PROSITE" id="PS50113">
    <property type="entry name" value="PAC"/>
    <property type="match status" value="3"/>
</dbReference>
<feature type="domain" description="PAC" evidence="3">
    <location>
        <begin position="641"/>
        <end position="694"/>
    </location>
</feature>